<evidence type="ECO:0008006" key="4">
    <source>
        <dbReference type="Google" id="ProtNLM"/>
    </source>
</evidence>
<dbReference type="OrthoDB" id="6299032at2"/>
<dbReference type="EMBL" id="MAUJ01000003">
    <property type="protein sequence ID" value="OCQ21253.1"/>
    <property type="molecule type" value="Genomic_DNA"/>
</dbReference>
<evidence type="ECO:0000313" key="2">
    <source>
        <dbReference type="EMBL" id="OCQ21253.1"/>
    </source>
</evidence>
<keyword evidence="1" id="KW-0732">Signal</keyword>
<dbReference type="Proteomes" id="UP000093366">
    <property type="component" value="Unassembled WGS sequence"/>
</dbReference>
<organism evidence="2 3">
    <name type="scientific">Pseudoalteromonas luteoviolacea</name>
    <dbReference type="NCBI Taxonomy" id="43657"/>
    <lineage>
        <taxon>Bacteria</taxon>
        <taxon>Pseudomonadati</taxon>
        <taxon>Pseudomonadota</taxon>
        <taxon>Gammaproteobacteria</taxon>
        <taxon>Alteromonadales</taxon>
        <taxon>Pseudoalteromonadaceae</taxon>
        <taxon>Pseudoalteromonas</taxon>
    </lineage>
</organism>
<feature type="chain" id="PRO_5008646241" description="Sel1 repeat family protein" evidence="1">
    <location>
        <begin position="24"/>
        <end position="369"/>
    </location>
</feature>
<name>A0A1C0TR28_9GAMM</name>
<reference evidence="3" key="1">
    <citation type="submission" date="2016-07" db="EMBL/GenBank/DDBJ databases">
        <authorList>
            <person name="Florea S."/>
            <person name="Webb J.S."/>
            <person name="Jaromczyk J."/>
            <person name="Schardl C.L."/>
        </authorList>
    </citation>
    <scope>NUCLEOTIDE SEQUENCE [LARGE SCALE GENOMIC DNA]</scope>
    <source>
        <strain evidence="3">IPB1</strain>
    </source>
</reference>
<sequence>MKLTSFKIVWVGLFFLASSSVLAKTLLDEANQSLDYLRQHTMYELDEGAIDIVKSEKAVNTLTELMETYQLSEKDLLLARAARALSIKKINFVRLHSGEKVDTCQAEQAIEDLDFVIRKDPGGDTKGLMYTAGHIAIHLLKYPVLAYKYWEKCASLEHAGCMNIMASHRFTGENGLSIDINASILWHKRTYNTGTSYLCSGVFSASTLAEMAYHFPEVATGATWEQWLSRRDQLNQKVEDIKQEKGLCHLGLNFAMSHVLFFGKGIQNSKYIDLAIESATDENHKQVFQLLRSASYDVSDVIKYIDLIDYEPDQCGVSLIMLLHAKYSGNYKASKQLENYLTTLNREHCAWQHALIQNLKNEGLWDKEP</sequence>
<feature type="signal peptide" evidence="1">
    <location>
        <begin position="1"/>
        <end position="23"/>
    </location>
</feature>
<evidence type="ECO:0000313" key="3">
    <source>
        <dbReference type="Proteomes" id="UP000093366"/>
    </source>
</evidence>
<protein>
    <recommendedName>
        <fullName evidence="4">Sel1 repeat family protein</fullName>
    </recommendedName>
</protein>
<dbReference type="AlphaFoldDB" id="A0A1C0TR28"/>
<evidence type="ECO:0000256" key="1">
    <source>
        <dbReference type="SAM" id="SignalP"/>
    </source>
</evidence>
<gene>
    <name evidence="2" type="ORF">A7985_11540</name>
</gene>
<accession>A0A1C0TR28</accession>
<comment type="caution">
    <text evidence="2">The sequence shown here is derived from an EMBL/GenBank/DDBJ whole genome shotgun (WGS) entry which is preliminary data.</text>
</comment>
<proteinExistence type="predicted"/>
<dbReference type="RefSeq" id="WP_065790621.1">
    <property type="nucleotide sequence ID" value="NZ_MAUJ01000003.1"/>
</dbReference>